<accession>A0A914R3J8</accession>
<proteinExistence type="predicted"/>
<evidence type="ECO:0000313" key="1">
    <source>
        <dbReference type="Proteomes" id="UP000887564"/>
    </source>
</evidence>
<name>A0A914R3J8_PAREQ</name>
<reference evidence="2" key="1">
    <citation type="submission" date="2022-11" db="UniProtKB">
        <authorList>
            <consortium name="WormBaseParasite"/>
        </authorList>
    </citation>
    <scope>IDENTIFICATION</scope>
</reference>
<dbReference type="WBParaSite" id="PEQ_0000118401-mRNA-1">
    <property type="protein sequence ID" value="PEQ_0000118401-mRNA-1"/>
    <property type="gene ID" value="PEQ_0000118401"/>
</dbReference>
<sequence length="31" mass="3323">MVVRFVVVVAGFPNSLIISADAAFSNELRSI</sequence>
<evidence type="ECO:0000313" key="2">
    <source>
        <dbReference type="WBParaSite" id="PEQ_0000118401-mRNA-1"/>
    </source>
</evidence>
<dbReference type="AlphaFoldDB" id="A0A914R3J8"/>
<organism evidence="1 2">
    <name type="scientific">Parascaris equorum</name>
    <name type="common">Equine roundworm</name>
    <dbReference type="NCBI Taxonomy" id="6256"/>
    <lineage>
        <taxon>Eukaryota</taxon>
        <taxon>Metazoa</taxon>
        <taxon>Ecdysozoa</taxon>
        <taxon>Nematoda</taxon>
        <taxon>Chromadorea</taxon>
        <taxon>Rhabditida</taxon>
        <taxon>Spirurina</taxon>
        <taxon>Ascaridomorpha</taxon>
        <taxon>Ascaridoidea</taxon>
        <taxon>Ascarididae</taxon>
        <taxon>Parascaris</taxon>
    </lineage>
</organism>
<dbReference type="Proteomes" id="UP000887564">
    <property type="component" value="Unplaced"/>
</dbReference>
<keyword evidence="1" id="KW-1185">Reference proteome</keyword>
<protein>
    <submittedName>
        <fullName evidence="2">Uncharacterized protein</fullName>
    </submittedName>
</protein>